<gene>
    <name evidence="8" type="ORF">ABT57_23705</name>
</gene>
<evidence type="ECO:0000256" key="6">
    <source>
        <dbReference type="SAM" id="Phobius"/>
    </source>
</evidence>
<feature type="transmembrane region" description="Helical" evidence="6">
    <location>
        <begin position="295"/>
        <end position="315"/>
    </location>
</feature>
<comment type="subcellular location">
    <subcellularLocation>
        <location evidence="1">Cell membrane</location>
        <topology evidence="1">Multi-pass membrane protein</topology>
    </subcellularLocation>
</comment>
<feature type="transmembrane region" description="Helical" evidence="6">
    <location>
        <begin position="185"/>
        <end position="206"/>
    </location>
</feature>
<comment type="caution">
    <text evidence="8">The sequence shown here is derived from an EMBL/GenBank/DDBJ whole genome shotgun (WGS) entry which is preliminary data.</text>
</comment>
<proteinExistence type="predicted"/>
<protein>
    <submittedName>
        <fullName evidence="8">ABC transporter</fullName>
    </submittedName>
</protein>
<evidence type="ECO:0000256" key="2">
    <source>
        <dbReference type="ARBA" id="ARBA00022475"/>
    </source>
</evidence>
<dbReference type="Proteomes" id="UP000035909">
    <property type="component" value="Unassembled WGS sequence"/>
</dbReference>
<dbReference type="PANTHER" id="PTHR30294:SF46">
    <property type="entry name" value="ABC TRANSPORTER PERMEASE"/>
    <property type="match status" value="1"/>
</dbReference>
<dbReference type="EMBL" id="LDOU01000034">
    <property type="protein sequence ID" value="KLV04568.1"/>
    <property type="molecule type" value="Genomic_DNA"/>
</dbReference>
<accession>A0A0J1GY41</accession>
<dbReference type="GO" id="GO:0140359">
    <property type="term" value="F:ABC-type transporter activity"/>
    <property type="evidence" value="ECO:0007669"/>
    <property type="project" value="InterPro"/>
</dbReference>
<evidence type="ECO:0000259" key="7">
    <source>
        <dbReference type="Pfam" id="PF12698"/>
    </source>
</evidence>
<sequence length="400" mass="44283">MSWRTLFKFELRAIFTNPSILFTVFGGVLIYSFLYPMPYANQLPREQAIVVVNQDKTPLSRELERMVDATPQVTIAVRAESLAEARQRINAGQAEGLLVIPPNFYRDLLLGKSPTLVYAGDAAYFLVYGTVVEGLASAGGTLAAKAKVSRMVMSGENLTLAAQQFTPIKLNAQPVFNPGMGYVNYVVPAVFVLILHQTLLIAVALLGGGQNEYRLAGKTGYWLQYPAWQVVVVRGICFSLIYLPLVMYYFGFSFSYYHIIRLANIWDLLAVTLPFLLAVIFLGMILGQLIPRRELATVVVLLSSLPLVFSAGFIWPPEAIPAPITALAQLIPSTPAINAFLRLNQMGADFHQVVGWWTQLWLQVAVYGGIAAAMMLSVKRQRKQQVRVAGSTQHKNENSH</sequence>
<dbReference type="AlphaFoldDB" id="A0A0J1GY41"/>
<dbReference type="Pfam" id="PF12698">
    <property type="entry name" value="ABC2_membrane_3"/>
    <property type="match status" value="1"/>
</dbReference>
<keyword evidence="4 6" id="KW-1133">Transmembrane helix</keyword>
<dbReference type="PANTHER" id="PTHR30294">
    <property type="entry name" value="MEMBRANE COMPONENT OF ABC TRANSPORTER YHHJ-RELATED"/>
    <property type="match status" value="1"/>
</dbReference>
<feature type="transmembrane region" description="Helical" evidence="6">
    <location>
        <begin position="12"/>
        <end position="34"/>
    </location>
</feature>
<evidence type="ECO:0000256" key="1">
    <source>
        <dbReference type="ARBA" id="ARBA00004651"/>
    </source>
</evidence>
<feature type="transmembrane region" description="Helical" evidence="6">
    <location>
        <begin position="263"/>
        <end position="283"/>
    </location>
</feature>
<keyword evidence="9" id="KW-1185">Reference proteome</keyword>
<dbReference type="InterPro" id="IPR013525">
    <property type="entry name" value="ABC2_TM"/>
</dbReference>
<dbReference type="Gene3D" id="3.40.1710.10">
    <property type="entry name" value="abc type-2 transporter like domain"/>
    <property type="match status" value="1"/>
</dbReference>
<dbReference type="RefSeq" id="WP_047887713.1">
    <property type="nucleotide sequence ID" value="NZ_CP071326.1"/>
</dbReference>
<dbReference type="InterPro" id="IPR051449">
    <property type="entry name" value="ABC-2_transporter_component"/>
</dbReference>
<organism evidence="8 9">
    <name type="scientific">Photobacterium ganghwense</name>
    <dbReference type="NCBI Taxonomy" id="320778"/>
    <lineage>
        <taxon>Bacteria</taxon>
        <taxon>Pseudomonadati</taxon>
        <taxon>Pseudomonadota</taxon>
        <taxon>Gammaproteobacteria</taxon>
        <taxon>Vibrionales</taxon>
        <taxon>Vibrionaceae</taxon>
        <taxon>Photobacterium</taxon>
    </lineage>
</organism>
<dbReference type="OrthoDB" id="9811522at2"/>
<feature type="transmembrane region" description="Helical" evidence="6">
    <location>
        <begin position="227"/>
        <end position="251"/>
    </location>
</feature>
<reference evidence="8 9" key="1">
    <citation type="submission" date="2015-05" db="EMBL/GenBank/DDBJ databases">
        <title>Photobacterium galathea sp. nov.</title>
        <authorList>
            <person name="Machado H."/>
            <person name="Gram L."/>
        </authorList>
    </citation>
    <scope>NUCLEOTIDE SEQUENCE [LARGE SCALE GENOMIC DNA]</scope>
    <source>
        <strain evidence="8 9">DSM 22954</strain>
    </source>
</reference>
<keyword evidence="2" id="KW-1003">Cell membrane</keyword>
<dbReference type="PATRIC" id="fig|320778.3.peg.5068"/>
<evidence type="ECO:0000256" key="5">
    <source>
        <dbReference type="ARBA" id="ARBA00023136"/>
    </source>
</evidence>
<keyword evidence="3 6" id="KW-0812">Transmembrane</keyword>
<keyword evidence="5 6" id="KW-0472">Membrane</keyword>
<name>A0A0J1GY41_9GAMM</name>
<feature type="domain" description="ABC-2 type transporter transmembrane" evidence="7">
    <location>
        <begin position="19"/>
        <end position="372"/>
    </location>
</feature>
<dbReference type="STRING" id="320778.ABT57_23705"/>
<feature type="transmembrane region" description="Helical" evidence="6">
    <location>
        <begin position="360"/>
        <end position="378"/>
    </location>
</feature>
<evidence type="ECO:0000313" key="8">
    <source>
        <dbReference type="EMBL" id="KLV04568.1"/>
    </source>
</evidence>
<evidence type="ECO:0000256" key="3">
    <source>
        <dbReference type="ARBA" id="ARBA00022692"/>
    </source>
</evidence>
<evidence type="ECO:0000256" key="4">
    <source>
        <dbReference type="ARBA" id="ARBA00022989"/>
    </source>
</evidence>
<evidence type="ECO:0000313" key="9">
    <source>
        <dbReference type="Proteomes" id="UP000035909"/>
    </source>
</evidence>
<dbReference type="GO" id="GO:0005886">
    <property type="term" value="C:plasma membrane"/>
    <property type="evidence" value="ECO:0007669"/>
    <property type="project" value="UniProtKB-SubCell"/>
</dbReference>